<evidence type="ECO:0000256" key="2">
    <source>
        <dbReference type="ARBA" id="ARBA00012438"/>
    </source>
</evidence>
<dbReference type="CDD" id="cd00075">
    <property type="entry name" value="HATPase"/>
    <property type="match status" value="1"/>
</dbReference>
<dbReference type="Gene3D" id="3.30.565.10">
    <property type="entry name" value="Histidine kinase-like ATPase, C-terminal domain"/>
    <property type="match status" value="1"/>
</dbReference>
<gene>
    <name evidence="7" type="ORF">GCM10010201_13320</name>
</gene>
<evidence type="ECO:0000256" key="4">
    <source>
        <dbReference type="ARBA" id="ARBA00022777"/>
    </source>
</evidence>
<evidence type="ECO:0000313" key="8">
    <source>
        <dbReference type="Proteomes" id="UP001499978"/>
    </source>
</evidence>
<dbReference type="InterPro" id="IPR005467">
    <property type="entry name" value="His_kinase_dom"/>
</dbReference>
<dbReference type="InterPro" id="IPR003594">
    <property type="entry name" value="HATPase_dom"/>
</dbReference>
<evidence type="ECO:0000259" key="6">
    <source>
        <dbReference type="PROSITE" id="PS50109"/>
    </source>
</evidence>
<dbReference type="InterPro" id="IPR050736">
    <property type="entry name" value="Sensor_HK_Regulatory"/>
</dbReference>
<dbReference type="EMBL" id="BAAARY010000004">
    <property type="protein sequence ID" value="GAA2517786.1"/>
    <property type="molecule type" value="Genomic_DNA"/>
</dbReference>
<dbReference type="InterPro" id="IPR036890">
    <property type="entry name" value="HATPase_C_sf"/>
</dbReference>
<keyword evidence="5" id="KW-0902">Two-component regulatory system</keyword>
<keyword evidence="3" id="KW-0808">Transferase</keyword>
<dbReference type="InterPro" id="IPR004358">
    <property type="entry name" value="Sig_transdc_His_kin-like_C"/>
</dbReference>
<dbReference type="PANTHER" id="PTHR43711">
    <property type="entry name" value="TWO-COMPONENT HISTIDINE KINASE"/>
    <property type="match status" value="1"/>
</dbReference>
<evidence type="ECO:0000256" key="1">
    <source>
        <dbReference type="ARBA" id="ARBA00000085"/>
    </source>
</evidence>
<dbReference type="EC" id="2.7.13.3" evidence="2"/>
<feature type="domain" description="Histidine kinase" evidence="6">
    <location>
        <begin position="134"/>
        <end position="184"/>
    </location>
</feature>
<dbReference type="Pfam" id="PF02518">
    <property type="entry name" value="HATPase_c"/>
    <property type="match status" value="1"/>
</dbReference>
<protein>
    <recommendedName>
        <fullName evidence="2">histidine kinase</fullName>
        <ecNumber evidence="2">2.7.13.3</ecNumber>
    </recommendedName>
</protein>
<reference evidence="7 8" key="1">
    <citation type="journal article" date="2019" name="Int. J. Syst. Evol. Microbiol.">
        <title>The Global Catalogue of Microorganisms (GCM) 10K type strain sequencing project: providing services to taxonomists for standard genome sequencing and annotation.</title>
        <authorList>
            <consortium name="The Broad Institute Genomics Platform"/>
            <consortium name="The Broad Institute Genome Sequencing Center for Infectious Disease"/>
            <person name="Wu L."/>
            <person name="Ma J."/>
        </authorList>
    </citation>
    <scope>NUCLEOTIDE SEQUENCE [LARGE SCALE GENOMIC DNA]</scope>
    <source>
        <strain evidence="7 8">JCM 3367</strain>
    </source>
</reference>
<dbReference type="PROSITE" id="PS50109">
    <property type="entry name" value="HIS_KIN"/>
    <property type="match status" value="1"/>
</dbReference>
<keyword evidence="4" id="KW-0418">Kinase</keyword>
<evidence type="ECO:0000313" key="7">
    <source>
        <dbReference type="EMBL" id="GAA2517786.1"/>
    </source>
</evidence>
<dbReference type="SUPFAM" id="SSF55874">
    <property type="entry name" value="ATPase domain of HSP90 chaperone/DNA topoisomerase II/histidine kinase"/>
    <property type="match status" value="1"/>
</dbReference>
<comment type="caution">
    <text evidence="7">The sequence shown here is derived from an EMBL/GenBank/DDBJ whole genome shotgun (WGS) entry which is preliminary data.</text>
</comment>
<accession>A0ABN3NE93</accession>
<dbReference type="PANTHER" id="PTHR43711:SF1">
    <property type="entry name" value="HISTIDINE KINASE 1"/>
    <property type="match status" value="1"/>
</dbReference>
<evidence type="ECO:0000256" key="5">
    <source>
        <dbReference type="ARBA" id="ARBA00023012"/>
    </source>
</evidence>
<proteinExistence type="predicted"/>
<keyword evidence="8" id="KW-1185">Reference proteome</keyword>
<dbReference type="Proteomes" id="UP001499978">
    <property type="component" value="Unassembled WGS sequence"/>
</dbReference>
<evidence type="ECO:0000256" key="3">
    <source>
        <dbReference type="ARBA" id="ARBA00022679"/>
    </source>
</evidence>
<organism evidence="7 8">
    <name type="scientific">Pilimelia columellifera subsp. columellifera</name>
    <dbReference type="NCBI Taxonomy" id="706583"/>
    <lineage>
        <taxon>Bacteria</taxon>
        <taxon>Bacillati</taxon>
        <taxon>Actinomycetota</taxon>
        <taxon>Actinomycetes</taxon>
        <taxon>Micromonosporales</taxon>
        <taxon>Micromonosporaceae</taxon>
        <taxon>Pilimelia</taxon>
    </lineage>
</organism>
<comment type="catalytic activity">
    <reaction evidence="1">
        <text>ATP + protein L-histidine = ADP + protein N-phospho-L-histidine.</text>
        <dbReference type="EC" id="2.7.13.3"/>
    </reaction>
</comment>
<dbReference type="RefSeq" id="WP_344169851.1">
    <property type="nucleotide sequence ID" value="NZ_BAAARY010000004.1"/>
</dbReference>
<dbReference type="PRINTS" id="PR00344">
    <property type="entry name" value="BCTRLSENSOR"/>
</dbReference>
<sequence>MWLWESRPADATAAAAAATAAATLTAARAAERARYEAQFHGQADLLGAAVDSLGEGVAVVDQHGSPLLHHRAAVALGVQEDPDSEDRPEQRFGLFHPDGALRRAHAGTTRMNQLIDDLLRYAATDAALVIEASFHRAHATGPYSGTGLGLPICQRIVRNHGGHIHATDNPGGGTRMRFTLPPAPHPAKATRLSPEPT</sequence>
<name>A0ABN3NE93_9ACTN</name>